<accession>A0AA36B1I8</accession>
<feature type="chain" id="PRO_5041460186" evidence="1">
    <location>
        <begin position="19"/>
        <end position="152"/>
    </location>
</feature>
<name>A0AA36B1I8_OCTVU</name>
<feature type="signal peptide" evidence="1">
    <location>
        <begin position="1"/>
        <end position="18"/>
    </location>
</feature>
<keyword evidence="1" id="KW-0732">Signal</keyword>
<dbReference type="AlphaFoldDB" id="A0AA36B1I8"/>
<dbReference type="Proteomes" id="UP001162480">
    <property type="component" value="Chromosome 7"/>
</dbReference>
<evidence type="ECO:0000256" key="1">
    <source>
        <dbReference type="SAM" id="SignalP"/>
    </source>
</evidence>
<proteinExistence type="predicted"/>
<evidence type="ECO:0000313" key="2">
    <source>
        <dbReference type="EMBL" id="CAI9726235.1"/>
    </source>
</evidence>
<gene>
    <name evidence="2" type="ORF">OCTVUL_1B028009</name>
</gene>
<protein>
    <submittedName>
        <fullName evidence="2">Uncharacterized protein</fullName>
    </submittedName>
</protein>
<organism evidence="2 3">
    <name type="scientific">Octopus vulgaris</name>
    <name type="common">Common octopus</name>
    <dbReference type="NCBI Taxonomy" id="6645"/>
    <lineage>
        <taxon>Eukaryota</taxon>
        <taxon>Metazoa</taxon>
        <taxon>Spiralia</taxon>
        <taxon>Lophotrochozoa</taxon>
        <taxon>Mollusca</taxon>
        <taxon>Cephalopoda</taxon>
        <taxon>Coleoidea</taxon>
        <taxon>Octopodiformes</taxon>
        <taxon>Octopoda</taxon>
        <taxon>Incirrata</taxon>
        <taxon>Octopodidae</taxon>
        <taxon>Octopus</taxon>
    </lineage>
</organism>
<reference evidence="2" key="1">
    <citation type="submission" date="2023-08" db="EMBL/GenBank/DDBJ databases">
        <authorList>
            <person name="Alioto T."/>
            <person name="Alioto T."/>
            <person name="Gomez Garrido J."/>
        </authorList>
    </citation>
    <scope>NUCLEOTIDE SEQUENCE</scope>
</reference>
<evidence type="ECO:0000313" key="3">
    <source>
        <dbReference type="Proteomes" id="UP001162480"/>
    </source>
</evidence>
<dbReference type="EMBL" id="OX597820">
    <property type="protein sequence ID" value="CAI9726235.1"/>
    <property type="molecule type" value="Genomic_DNA"/>
</dbReference>
<sequence>MEALLLLLEASLAEPMLGAFARATAADVVANIVGVSTAATISPASVDIGSSATLNIREAVGRAGVEGNVPVANVSDGAIKGAVGAAVVDITKVVHCGGCGSVEGSVVGSVIISTATIVSASSIGRVCSNIGLIHDSFGFAVALYQVTAVNRA</sequence>
<keyword evidence="3" id="KW-1185">Reference proteome</keyword>